<sequence length="83" mass="9251">MGTLRCIQGHLGIKIVQPLIVFLEVYRNTGCMFLCETIICNDFLYKSCFSSLVEMLGLHFIALISMCIIVKLSIEIVGGHLSV</sequence>
<proteinExistence type="predicted"/>
<dbReference type="AlphaFoldDB" id="A0AAV7DCV6"/>
<keyword evidence="1" id="KW-0812">Transmembrane</keyword>
<evidence type="ECO:0000313" key="3">
    <source>
        <dbReference type="Proteomes" id="UP000824782"/>
    </source>
</evidence>
<evidence type="ECO:0000313" key="2">
    <source>
        <dbReference type="EMBL" id="KAG8593912.1"/>
    </source>
</evidence>
<dbReference type="Proteomes" id="UP000824782">
    <property type="component" value="Unassembled WGS sequence"/>
</dbReference>
<organism evidence="2 3">
    <name type="scientific">Engystomops pustulosus</name>
    <name type="common">Tungara frog</name>
    <name type="synonym">Physalaemus pustulosus</name>
    <dbReference type="NCBI Taxonomy" id="76066"/>
    <lineage>
        <taxon>Eukaryota</taxon>
        <taxon>Metazoa</taxon>
        <taxon>Chordata</taxon>
        <taxon>Craniata</taxon>
        <taxon>Vertebrata</taxon>
        <taxon>Euteleostomi</taxon>
        <taxon>Amphibia</taxon>
        <taxon>Batrachia</taxon>
        <taxon>Anura</taxon>
        <taxon>Neobatrachia</taxon>
        <taxon>Hyloidea</taxon>
        <taxon>Leptodactylidae</taxon>
        <taxon>Leiuperinae</taxon>
        <taxon>Engystomops</taxon>
    </lineage>
</organism>
<protein>
    <submittedName>
        <fullName evidence="2">Uncharacterized protein</fullName>
    </submittedName>
</protein>
<evidence type="ECO:0000256" key="1">
    <source>
        <dbReference type="SAM" id="Phobius"/>
    </source>
</evidence>
<accession>A0AAV7DCV6</accession>
<reference evidence="2" key="1">
    <citation type="thesis" date="2020" institute="ProQuest LLC" country="789 East Eisenhower Parkway, Ann Arbor, MI, USA">
        <title>Comparative Genomics and Chromosome Evolution.</title>
        <authorList>
            <person name="Mudd A.B."/>
        </authorList>
    </citation>
    <scope>NUCLEOTIDE SEQUENCE</scope>
    <source>
        <strain evidence="2">237g6f4</strain>
        <tissue evidence="2">Blood</tissue>
    </source>
</reference>
<name>A0AAV7DCV6_ENGPU</name>
<comment type="caution">
    <text evidence="2">The sequence shown here is derived from an EMBL/GenBank/DDBJ whole genome shotgun (WGS) entry which is preliminary data.</text>
</comment>
<gene>
    <name evidence="2" type="ORF">GDO81_000986</name>
</gene>
<keyword evidence="1" id="KW-1133">Transmembrane helix</keyword>
<keyword evidence="3" id="KW-1185">Reference proteome</keyword>
<dbReference type="EMBL" id="WNYA01000001">
    <property type="protein sequence ID" value="KAG8593912.1"/>
    <property type="molecule type" value="Genomic_DNA"/>
</dbReference>
<feature type="transmembrane region" description="Helical" evidence="1">
    <location>
        <begin position="56"/>
        <end position="74"/>
    </location>
</feature>
<keyword evidence="1" id="KW-0472">Membrane</keyword>